<evidence type="ECO:0000259" key="3">
    <source>
        <dbReference type="Pfam" id="PF10304"/>
    </source>
</evidence>
<dbReference type="Pfam" id="PF23565">
    <property type="entry name" value="ARM_TANGO6"/>
    <property type="match status" value="1"/>
</dbReference>
<gene>
    <name evidence="6" type="ORF">IZO911_LOCUS9603</name>
</gene>
<accession>A0A813W1Q0</accession>
<comment type="similarity">
    <text evidence="1">Belongs to the Tango6 family.</text>
</comment>
<dbReference type="InterPro" id="IPR019451">
    <property type="entry name" value="Rtp1_C1"/>
</dbReference>
<dbReference type="InterPro" id="IPR016024">
    <property type="entry name" value="ARM-type_fold"/>
</dbReference>
<proteinExistence type="inferred from homology"/>
<feature type="domain" description="RNA polymerase II assembly factor Rtp1 C-terminal" evidence="4">
    <location>
        <begin position="691"/>
        <end position="804"/>
    </location>
</feature>
<feature type="region of interest" description="Disordered" evidence="2">
    <location>
        <begin position="578"/>
        <end position="598"/>
    </location>
</feature>
<evidence type="ECO:0000259" key="5">
    <source>
        <dbReference type="Pfam" id="PF23565"/>
    </source>
</evidence>
<dbReference type="InterPro" id="IPR057407">
    <property type="entry name" value="HEAT_TANGO6"/>
</dbReference>
<dbReference type="Gene3D" id="1.25.10.10">
    <property type="entry name" value="Leucine-rich Repeat Variant"/>
    <property type="match status" value="1"/>
</dbReference>
<dbReference type="Pfam" id="PF10363">
    <property type="entry name" value="RTP1_C1"/>
    <property type="match status" value="1"/>
</dbReference>
<evidence type="ECO:0000313" key="6">
    <source>
        <dbReference type="EMBL" id="CAF0851166.1"/>
    </source>
</evidence>
<dbReference type="PANTHER" id="PTHR20959">
    <property type="entry name" value="TRANSPORT AND GOLGI ORGANIZATION PROTEIN 6 FAMILY MEMBER"/>
    <property type="match status" value="1"/>
</dbReference>
<evidence type="ECO:0000256" key="1">
    <source>
        <dbReference type="ARBA" id="ARBA00005724"/>
    </source>
</evidence>
<dbReference type="EMBL" id="CAJNOE010000067">
    <property type="protein sequence ID" value="CAF0851166.1"/>
    <property type="molecule type" value="Genomic_DNA"/>
</dbReference>
<dbReference type="InterPro" id="IPR011989">
    <property type="entry name" value="ARM-like"/>
</dbReference>
<dbReference type="GO" id="GO:0009306">
    <property type="term" value="P:protein secretion"/>
    <property type="evidence" value="ECO:0007669"/>
    <property type="project" value="TreeGrafter"/>
</dbReference>
<dbReference type="Pfam" id="PF10304">
    <property type="entry name" value="RTP1_C2"/>
    <property type="match status" value="1"/>
</dbReference>
<dbReference type="PANTHER" id="PTHR20959:SF1">
    <property type="entry name" value="TRANSPORT AND GOLGI ORGANIZATION PROTEIN 6 HOMOLOG"/>
    <property type="match status" value="1"/>
</dbReference>
<reference evidence="6" key="1">
    <citation type="submission" date="2021-02" db="EMBL/GenBank/DDBJ databases">
        <authorList>
            <person name="Nowell W R."/>
        </authorList>
    </citation>
    <scope>NUCLEOTIDE SEQUENCE</scope>
</reference>
<comment type="caution">
    <text evidence="6">The sequence shown here is derived from an EMBL/GenBank/DDBJ whole genome shotgun (WGS) entry which is preliminary data.</text>
</comment>
<evidence type="ECO:0000259" key="4">
    <source>
        <dbReference type="Pfam" id="PF10363"/>
    </source>
</evidence>
<feature type="domain" description="TANGO6 HEAT repeat" evidence="5">
    <location>
        <begin position="265"/>
        <end position="443"/>
    </location>
</feature>
<sequence length="950" mass="111008">MAFDHRQILSLLDDLMKPISTVKISAQDEEQQQILTINLIFSNACERFLETSTSLDLNISLNNDQPAYYRYLQIHLTLLEKLLSYEQTHLSSHIPLFSIQDESILSRSLSFVIFLGLVLYFDEGIYLSIGNYLKNSITSIHFLKLKTNLTHHDRMFYLHETLNCFMKWIKTTNINSYITQRLCTYHLLEIILSHLQLLYSPNLKYSQIEFSSENLLYLQTNFSNLFIQQVMLLNRLLSTTINSPSWLKKRCGDILTSILIHPNNHGIRQIFQTIFDSTTPNDRLYTSMSQILSTCPKDIQPEEYIQRIKFQLIELIHDKRYMPIICIAINQLFKKYPKLIEKEIFSNLFQPLISCQNPLTEQICTEEQLNLFIDDLYNLISINSYEQIRIYLYENYLKEFINIYLALEQSLSVLKIKFFNILIILLSSIDMEICIDYFEKILFHMSFFSLKFLPNDSSNFNLILEKTSEYPLEIFCQLIIKLLFSIENNERLIVKFFLHLLQLLVTDKNLNQSFIWTENEKQTNIKQLKIMEILKYIMEYLTEHIDIFIKNVDDTIKVIQIILEKITKTSQEKSKKTFLMKTTDEDDDDGEEEEDLSSDNEALQIIFTIASLLITHYDQLSSENKQILASLYSSFVWIEQNHSNTELCQLAHELSMAFVTFGAVKEISTEIKSNLLIEEINNERDLRAETYENAFACLSDPSIPIRAHGLILFRRLIERSDKETLLKIQDKNLNLLKHFQEHLHAEDSYEYLAAINVLCVLANQYTDEILPKLCNEYMNKNRKLEDKLKVGEILVKTCRILGDMSTKYSSLLINTFLNASRQIDDDIYRASALSNLGQLCTVLKYSLSKDLSEILIALKSYLSIFESCDVRRASILVCELLCQSLEQSTWLTVLGSELPSFYQLINHLYKTDKDDIVRLHAQIALEALNSICRDYLQPPVTLEKKIRILS</sequence>
<evidence type="ECO:0000313" key="7">
    <source>
        <dbReference type="Proteomes" id="UP000663860"/>
    </source>
</evidence>
<dbReference type="AlphaFoldDB" id="A0A813W1Q0"/>
<feature type="domain" description="RNA polymerase II assembly factor Rtp1 C-terminal" evidence="3">
    <location>
        <begin position="902"/>
        <end position="929"/>
    </location>
</feature>
<protein>
    <recommendedName>
        <fullName evidence="8">RNA polymerase II assembly factor Rtp1 C-terminal domain-containing protein</fullName>
    </recommendedName>
</protein>
<feature type="compositionally biased region" description="Acidic residues" evidence="2">
    <location>
        <begin position="584"/>
        <end position="598"/>
    </location>
</feature>
<dbReference type="InterPro" id="IPR039600">
    <property type="entry name" value="TANGO6/Rtp1"/>
</dbReference>
<dbReference type="SUPFAM" id="SSF48371">
    <property type="entry name" value="ARM repeat"/>
    <property type="match status" value="1"/>
</dbReference>
<organism evidence="6 7">
    <name type="scientific">Adineta steineri</name>
    <dbReference type="NCBI Taxonomy" id="433720"/>
    <lineage>
        <taxon>Eukaryota</taxon>
        <taxon>Metazoa</taxon>
        <taxon>Spiralia</taxon>
        <taxon>Gnathifera</taxon>
        <taxon>Rotifera</taxon>
        <taxon>Eurotatoria</taxon>
        <taxon>Bdelloidea</taxon>
        <taxon>Adinetida</taxon>
        <taxon>Adinetidae</taxon>
        <taxon>Adineta</taxon>
    </lineage>
</organism>
<evidence type="ECO:0000256" key="2">
    <source>
        <dbReference type="SAM" id="MobiDB-lite"/>
    </source>
</evidence>
<dbReference type="Proteomes" id="UP000663860">
    <property type="component" value="Unassembled WGS sequence"/>
</dbReference>
<name>A0A813W1Q0_9BILA</name>
<dbReference type="InterPro" id="IPR019414">
    <property type="entry name" value="Rtp1_C2"/>
</dbReference>
<evidence type="ECO:0008006" key="8">
    <source>
        <dbReference type="Google" id="ProtNLM"/>
    </source>
</evidence>